<dbReference type="PIRSF" id="PIRSF006336">
    <property type="entry name" value="B-gal"/>
    <property type="match status" value="1"/>
</dbReference>
<dbReference type="PROSITE" id="PS01182">
    <property type="entry name" value="GLYCOSYL_HYDROL_F35"/>
    <property type="match status" value="1"/>
</dbReference>
<evidence type="ECO:0000256" key="2">
    <source>
        <dbReference type="ARBA" id="ARBA00022801"/>
    </source>
</evidence>
<feature type="domain" description="Glycoside hydrolase 35 catalytic" evidence="8">
    <location>
        <begin position="69"/>
        <end position="391"/>
    </location>
</feature>
<dbReference type="InterPro" id="IPR001944">
    <property type="entry name" value="Glycoside_Hdrlase_35"/>
</dbReference>
<feature type="active site" description="Nucleophile" evidence="4">
    <location>
        <position position="300"/>
    </location>
</feature>
<proteinExistence type="inferred from homology"/>
<dbReference type="InterPro" id="IPR026283">
    <property type="entry name" value="B-gal_1-like"/>
</dbReference>
<dbReference type="InterPro" id="IPR031330">
    <property type="entry name" value="Gly_Hdrlase_35_cat"/>
</dbReference>
<evidence type="ECO:0000256" key="6">
    <source>
        <dbReference type="RuleBase" id="RU003679"/>
    </source>
</evidence>
<dbReference type="InterPro" id="IPR019801">
    <property type="entry name" value="Glyco_hydro_35_CS"/>
</dbReference>
<keyword evidence="2 5" id="KW-0378">Hydrolase</keyword>
<dbReference type="GO" id="GO:0005975">
    <property type="term" value="P:carbohydrate metabolic process"/>
    <property type="evidence" value="ECO:0007669"/>
    <property type="project" value="InterPro"/>
</dbReference>
<evidence type="ECO:0000259" key="8">
    <source>
        <dbReference type="Pfam" id="PF01301"/>
    </source>
</evidence>
<feature type="active site" description="Proton donor" evidence="4">
    <location>
        <position position="222"/>
    </location>
</feature>
<dbReference type="InterPro" id="IPR008979">
    <property type="entry name" value="Galactose-bd-like_sf"/>
</dbReference>
<keyword evidence="7" id="KW-0472">Membrane</keyword>
<dbReference type="EMBL" id="GECZ01021236">
    <property type="protein sequence ID" value="JAS48533.1"/>
    <property type="molecule type" value="Transcribed_RNA"/>
</dbReference>
<dbReference type="GO" id="GO:0004565">
    <property type="term" value="F:beta-galactosidase activity"/>
    <property type="evidence" value="ECO:0007669"/>
    <property type="project" value="UniProtKB-EC"/>
</dbReference>
<dbReference type="SUPFAM" id="SSF51445">
    <property type="entry name" value="(Trans)glycosidases"/>
    <property type="match status" value="1"/>
</dbReference>
<evidence type="ECO:0000256" key="7">
    <source>
        <dbReference type="SAM" id="Phobius"/>
    </source>
</evidence>
<evidence type="ECO:0000313" key="11">
    <source>
        <dbReference type="EMBL" id="JAS48533.1"/>
    </source>
</evidence>
<dbReference type="Gene3D" id="3.20.20.80">
    <property type="entry name" value="Glycosidases"/>
    <property type="match status" value="1"/>
</dbReference>
<name>A0A1B6FF00_9HEMI</name>
<feature type="domain" description="Beta-galactosidase galactose-binding" evidence="10">
    <location>
        <begin position="605"/>
        <end position="664"/>
    </location>
</feature>
<evidence type="ECO:0000256" key="4">
    <source>
        <dbReference type="PIRSR" id="PIRSR006336-1"/>
    </source>
</evidence>
<dbReference type="PANTHER" id="PTHR23421">
    <property type="entry name" value="BETA-GALACTOSIDASE RELATED"/>
    <property type="match status" value="1"/>
</dbReference>
<gene>
    <name evidence="11" type="ORF">g.32790</name>
</gene>
<keyword evidence="7" id="KW-0812">Transmembrane</keyword>
<dbReference type="InterPro" id="IPR048913">
    <property type="entry name" value="BetaGal_gal-bd"/>
</dbReference>
<comment type="similarity">
    <text evidence="1 6">Belongs to the glycosyl hydrolase 35 family.</text>
</comment>
<comment type="catalytic activity">
    <reaction evidence="5">
        <text>Hydrolysis of terminal non-reducing beta-D-galactose residues in beta-D-galactosides.</text>
        <dbReference type="EC" id="3.2.1.23"/>
    </reaction>
</comment>
<evidence type="ECO:0000259" key="9">
    <source>
        <dbReference type="Pfam" id="PF21317"/>
    </source>
</evidence>
<dbReference type="InterPro" id="IPR048912">
    <property type="entry name" value="BetaGal1-like_ABD1"/>
</dbReference>
<dbReference type="PRINTS" id="PR00742">
    <property type="entry name" value="GLHYDRLASE35"/>
</dbReference>
<reference evidence="11" key="1">
    <citation type="submission" date="2015-11" db="EMBL/GenBank/DDBJ databases">
        <title>De novo transcriptome assembly of four potential Pierce s Disease insect vectors from Arizona vineyards.</title>
        <authorList>
            <person name="Tassone E.E."/>
        </authorList>
    </citation>
    <scope>NUCLEOTIDE SEQUENCE</scope>
</reference>
<evidence type="ECO:0000256" key="3">
    <source>
        <dbReference type="ARBA" id="ARBA00023295"/>
    </source>
</evidence>
<sequence>MERYILKITHVVKHILRRNAVLKICFGILVLVIIYLKMASLQGRKTVYQHYRIVEGQNEGLTASDPQVFRLNGQNLTITSGTIHYFRVHPHYWRDRLRKLRAMGAVAVETYAPWNLHEPYKDEYDFGNGGFEMSPFLDVVKFMKMAKEEDLLVIFRPGPYICAEWDFGGLPSYLLSDGAKVRTTDPAYLSRVEKYFSKLLPLVAPLQVIHGGPIIMFQVENEYGALRDPEHKYMVELKHIMDSHGVKGLYFTSDSPEPSLDTGGLPDLGVLQTANFKMDGPLQMRTLQQLQPDRPIMAMEFWTGWFDHWDKPLHETFQFQVYLEKLKEILAFPASVNLYVFHGGTTFGFLNGANNDDTEDSYHPDTSSYDYDAIVTEAGDYTVKYTATLELFRGIQSHLYHPPPPTALPRILALSLRLTQELPWPQIVSQLPAPKGELRNRKDFIFMEDLPADGEGRHQSFGYVKYTRGIKVNELGAKLKLKGRVRDILIVLVDNKRQTIILSEGSQTDEFGFWASQEDELELKVGPGEHTLELLVENCGRINYVKTLEWLSQKKGLGPDNSITLEGAEFTSGIDVVGMPFLSEWVSRLSGWQDRVRVGEKEAPSLIKAEFHLSPDQISDTFLDIRAWKRGVVYVNGFNIGRYFSGGPQLTMYIPAPLLRVGENTIMIFEHYVNAPTIQLLTDPMFL</sequence>
<dbReference type="SUPFAM" id="SSF49785">
    <property type="entry name" value="Galactose-binding domain-like"/>
    <property type="match status" value="1"/>
</dbReference>
<protein>
    <recommendedName>
        <fullName evidence="5">Beta-galactosidase</fullName>
        <ecNumber evidence="5">3.2.1.23</ecNumber>
    </recommendedName>
</protein>
<keyword evidence="3 5" id="KW-0326">Glycosidase</keyword>
<organism evidence="11">
    <name type="scientific">Cuerna arida</name>
    <dbReference type="NCBI Taxonomy" id="1464854"/>
    <lineage>
        <taxon>Eukaryota</taxon>
        <taxon>Metazoa</taxon>
        <taxon>Ecdysozoa</taxon>
        <taxon>Arthropoda</taxon>
        <taxon>Hexapoda</taxon>
        <taxon>Insecta</taxon>
        <taxon>Pterygota</taxon>
        <taxon>Neoptera</taxon>
        <taxon>Paraneoptera</taxon>
        <taxon>Hemiptera</taxon>
        <taxon>Auchenorrhyncha</taxon>
        <taxon>Membracoidea</taxon>
        <taxon>Cicadellidae</taxon>
        <taxon>Cicadellinae</taxon>
        <taxon>Proconiini</taxon>
        <taxon>Cuerna</taxon>
    </lineage>
</organism>
<dbReference type="EC" id="3.2.1.23" evidence="5"/>
<dbReference type="InterPro" id="IPR017853">
    <property type="entry name" value="GH"/>
</dbReference>
<dbReference type="Pfam" id="PF01301">
    <property type="entry name" value="Glyco_hydro_35"/>
    <property type="match status" value="1"/>
</dbReference>
<dbReference type="Pfam" id="PF21317">
    <property type="entry name" value="BetaGal_ABD_1"/>
    <property type="match status" value="1"/>
</dbReference>
<keyword evidence="7" id="KW-1133">Transmembrane helix</keyword>
<feature type="transmembrane region" description="Helical" evidence="7">
    <location>
        <begin position="20"/>
        <end position="38"/>
    </location>
</feature>
<dbReference type="Pfam" id="PF21467">
    <property type="entry name" value="BetaGal_gal-bd"/>
    <property type="match status" value="1"/>
</dbReference>
<evidence type="ECO:0000259" key="10">
    <source>
        <dbReference type="Pfam" id="PF21467"/>
    </source>
</evidence>
<evidence type="ECO:0000256" key="1">
    <source>
        <dbReference type="ARBA" id="ARBA00009809"/>
    </source>
</evidence>
<accession>A0A1B6FF00</accession>
<evidence type="ECO:0000256" key="5">
    <source>
        <dbReference type="RuleBase" id="RU000675"/>
    </source>
</evidence>
<dbReference type="AlphaFoldDB" id="A0A1B6FF00"/>
<dbReference type="Gene3D" id="2.60.120.260">
    <property type="entry name" value="Galactose-binding domain-like"/>
    <property type="match status" value="2"/>
</dbReference>
<feature type="domain" description="Beta-galactosidase 1-like first all-beta" evidence="9">
    <location>
        <begin position="458"/>
        <end position="558"/>
    </location>
</feature>